<protein>
    <submittedName>
        <fullName evidence="1">Glycosyl transferase family 4</fullName>
    </submittedName>
</protein>
<dbReference type="AlphaFoldDB" id="A0A5P6VU88"/>
<dbReference type="GO" id="GO:0016740">
    <property type="term" value="F:transferase activity"/>
    <property type="evidence" value="ECO:0007669"/>
    <property type="project" value="UniProtKB-KW"/>
</dbReference>
<dbReference type="SUPFAM" id="SSF53756">
    <property type="entry name" value="UDP-Glycosyltransferase/glycogen phosphorylase"/>
    <property type="match status" value="1"/>
</dbReference>
<proteinExistence type="predicted"/>
<name>A0A5P6VU88_PSEXY</name>
<geneLocation type="plasmid" evidence="2">
    <name>pnp95</name>
</geneLocation>
<keyword evidence="1" id="KW-0808">Transferase</keyword>
<sequence>MKRIKPKYKRIVLTISYGNYIHGKGGTDKVIKAHQEILNNRDISVIHLYRAYSIGEKIKIHRNDVWRLLLDGVDCGLFSTNEVINTIYTLNSEDYDVLNVFIHHIKNIHIEQLSKILHNVNCNIYFYLHDYFTVCPASGLINEQGIFCNSDKPNELKCKGCTYFNESILDRLDDISDLFNTYRERLTFVAPSEVAKNVWIKTYPDFENKTIVIYHQKMVGHYLKNKTEKDENVPLNIAFVGYQRPLKGWDIWFDAVKNIRNSVNYKFFQFGTVNTHVDYIEEVEVDFTKNLDSMIIQLRNNNIDVAVLWSLWPETYSYTFYEAMSANAFILTNNKSGNIAYQVGQLKNGIVADNINDLEKLLSDEQGLRSKVNSFKLNAEPGPLELHENDELLSLIKFDNPATCNCTCSSVLERISLRIYNVVLFLYKELK</sequence>
<accession>A0A5P6VU88</accession>
<reference evidence="2" key="1">
    <citation type="submission" date="2019-08" db="EMBL/GenBank/DDBJ databases">
        <title>Complete Genome Sequence of the Polysaccharide-Degrading Rumen Bacterium Pseudobutyrivibrio xylanivorans MA3014.</title>
        <authorList>
            <person name="Palevich N."/>
            <person name="Maclean P.H."/>
            <person name="Kelly W.J."/>
            <person name="Leahy S.C."/>
            <person name="Rakonjac J."/>
            <person name="Attwood G.T."/>
        </authorList>
    </citation>
    <scope>NUCLEOTIDE SEQUENCE [LARGE SCALE GENOMIC DNA]</scope>
    <source>
        <strain evidence="2">MA3014</strain>
        <plasmid evidence="2">pnp95</plasmid>
    </source>
</reference>
<evidence type="ECO:0000313" key="2">
    <source>
        <dbReference type="Proteomes" id="UP000327030"/>
    </source>
</evidence>
<dbReference type="RefSeq" id="WP_151625875.1">
    <property type="nucleotide sequence ID" value="NZ_CP043029.1"/>
</dbReference>
<keyword evidence="1" id="KW-0614">Plasmid</keyword>
<dbReference type="Proteomes" id="UP000327030">
    <property type="component" value="Plasmid pNP95"/>
</dbReference>
<organism evidence="1 2">
    <name type="scientific">Pseudobutyrivibrio xylanivorans</name>
    <dbReference type="NCBI Taxonomy" id="185007"/>
    <lineage>
        <taxon>Bacteria</taxon>
        <taxon>Bacillati</taxon>
        <taxon>Bacillota</taxon>
        <taxon>Clostridia</taxon>
        <taxon>Lachnospirales</taxon>
        <taxon>Lachnospiraceae</taxon>
        <taxon>Pseudobutyrivibrio</taxon>
    </lineage>
</organism>
<evidence type="ECO:0000313" key="1">
    <source>
        <dbReference type="EMBL" id="QFJ56295.1"/>
    </source>
</evidence>
<dbReference type="Gene3D" id="3.40.50.2000">
    <property type="entry name" value="Glycogen Phosphorylase B"/>
    <property type="match status" value="1"/>
</dbReference>
<dbReference type="KEGG" id="pxv:FXF36_15365"/>
<dbReference type="EMBL" id="CP043029">
    <property type="protein sequence ID" value="QFJ56295.1"/>
    <property type="molecule type" value="Genomic_DNA"/>
</dbReference>
<dbReference type="OrthoDB" id="9771846at2"/>
<gene>
    <name evidence="1" type="ORF">FXF36_15365</name>
</gene>